<dbReference type="RefSeq" id="WP_227016716.1">
    <property type="nucleotide sequence ID" value="NZ_JAGSND010000001.1"/>
</dbReference>
<proteinExistence type="predicted"/>
<protein>
    <submittedName>
        <fullName evidence="2">Uncharacterized protein</fullName>
    </submittedName>
</protein>
<comment type="caution">
    <text evidence="2">The sequence shown here is derived from an EMBL/GenBank/DDBJ whole genome shotgun (WGS) entry which is preliminary data.</text>
</comment>
<evidence type="ECO:0000313" key="2">
    <source>
        <dbReference type="EMBL" id="MBR0596592.1"/>
    </source>
</evidence>
<organism evidence="2 3">
    <name type="scientific">Sinanaerobacter chloroacetimidivorans</name>
    <dbReference type="NCBI Taxonomy" id="2818044"/>
    <lineage>
        <taxon>Bacteria</taxon>
        <taxon>Bacillati</taxon>
        <taxon>Bacillota</taxon>
        <taxon>Clostridia</taxon>
        <taxon>Peptostreptococcales</taxon>
        <taxon>Anaerovoracaceae</taxon>
        <taxon>Sinanaerobacter</taxon>
    </lineage>
</organism>
<evidence type="ECO:0000256" key="1">
    <source>
        <dbReference type="SAM" id="Phobius"/>
    </source>
</evidence>
<keyword evidence="1" id="KW-1133">Transmembrane helix</keyword>
<dbReference type="Proteomes" id="UP000675664">
    <property type="component" value="Unassembled WGS sequence"/>
</dbReference>
<reference evidence="2" key="2">
    <citation type="submission" date="2021-04" db="EMBL/GenBank/DDBJ databases">
        <authorList>
            <person name="Liu J."/>
        </authorList>
    </citation>
    <scope>NUCLEOTIDE SEQUENCE</scope>
    <source>
        <strain evidence="2">BAD-6</strain>
    </source>
</reference>
<keyword evidence="1" id="KW-0812">Transmembrane</keyword>
<gene>
    <name evidence="2" type="ORF">KCX82_01765</name>
</gene>
<keyword evidence="1" id="KW-0472">Membrane</keyword>
<name>A0A8J7VX12_9FIRM</name>
<dbReference type="AlphaFoldDB" id="A0A8J7VX12"/>
<sequence>MSFISNVEQNINVFLDQLYFYLNLSKWFYILASIALILLFINSLVSASRVKTLRILVNATRQELKQSQELLEYVTDLLENQFGEYTGAEEEGEVLNE</sequence>
<feature type="transmembrane region" description="Helical" evidence="1">
    <location>
        <begin position="27"/>
        <end position="45"/>
    </location>
</feature>
<evidence type="ECO:0000313" key="3">
    <source>
        <dbReference type="Proteomes" id="UP000675664"/>
    </source>
</evidence>
<keyword evidence="3" id="KW-1185">Reference proteome</keyword>
<accession>A0A8J7VX12</accession>
<dbReference type="EMBL" id="JAGSND010000001">
    <property type="protein sequence ID" value="MBR0596592.1"/>
    <property type="molecule type" value="Genomic_DNA"/>
</dbReference>
<reference evidence="2" key="1">
    <citation type="submission" date="2021-04" db="EMBL/GenBank/DDBJ databases">
        <title>Sinoanaerobacter chloroacetimidivorans sp. nov., an obligate anaerobic bacterium isolated from anaerobic sludge.</title>
        <authorList>
            <person name="Bao Y."/>
        </authorList>
    </citation>
    <scope>NUCLEOTIDE SEQUENCE</scope>
    <source>
        <strain evidence="2">BAD-6</strain>
    </source>
</reference>